<dbReference type="EMBL" id="FNNC01000001">
    <property type="protein sequence ID" value="SDW08578.1"/>
    <property type="molecule type" value="Genomic_DNA"/>
</dbReference>
<keyword evidence="1" id="KW-1133">Transmembrane helix</keyword>
<evidence type="ECO:0000256" key="1">
    <source>
        <dbReference type="SAM" id="Phobius"/>
    </source>
</evidence>
<feature type="transmembrane region" description="Helical" evidence="1">
    <location>
        <begin position="41"/>
        <end position="58"/>
    </location>
</feature>
<proteinExistence type="predicted"/>
<dbReference type="Proteomes" id="UP000199488">
    <property type="component" value="Unassembled WGS sequence"/>
</dbReference>
<gene>
    <name evidence="2" type="ORF">SAMN05421781_0393</name>
</gene>
<dbReference type="AlphaFoldDB" id="A0A1H2QNV3"/>
<keyword evidence="1" id="KW-0812">Transmembrane</keyword>
<protein>
    <submittedName>
        <fullName evidence="2">Uncharacterized protein</fullName>
    </submittedName>
</protein>
<evidence type="ECO:0000313" key="3">
    <source>
        <dbReference type="Proteomes" id="UP000199488"/>
    </source>
</evidence>
<accession>A0A1H2QNV3</accession>
<keyword evidence="1" id="KW-0472">Membrane</keyword>
<sequence length="68" mass="7788">MKLLKVLKYIVMVWVMINAVATIALSLLYLFNMTNSNIELANVPMFSAVIGIFVYIIIDHQLKKKNTE</sequence>
<evidence type="ECO:0000313" key="2">
    <source>
        <dbReference type="EMBL" id="SDW08578.1"/>
    </source>
</evidence>
<reference evidence="2 3" key="1">
    <citation type="submission" date="2016-10" db="EMBL/GenBank/DDBJ databases">
        <authorList>
            <person name="de Groot N.N."/>
        </authorList>
    </citation>
    <scope>NUCLEOTIDE SEQUENCE [LARGE SCALE GENOMIC DNA]</scope>
    <source>
        <strain evidence="2 3">DSM 23126</strain>
    </source>
</reference>
<organism evidence="2 3">
    <name type="scientific">Marinococcus luteus</name>
    <dbReference type="NCBI Taxonomy" id="1122204"/>
    <lineage>
        <taxon>Bacteria</taxon>
        <taxon>Bacillati</taxon>
        <taxon>Bacillota</taxon>
        <taxon>Bacilli</taxon>
        <taxon>Bacillales</taxon>
        <taxon>Bacillaceae</taxon>
        <taxon>Marinococcus</taxon>
    </lineage>
</organism>
<feature type="transmembrane region" description="Helical" evidence="1">
    <location>
        <begin position="7"/>
        <end position="29"/>
    </location>
</feature>
<keyword evidence="3" id="KW-1185">Reference proteome</keyword>
<name>A0A1H2QNV3_9BACI</name>